<feature type="region of interest" description="Disordered" evidence="6">
    <location>
        <begin position="96"/>
        <end position="120"/>
    </location>
</feature>
<dbReference type="Gene3D" id="1.20.1250.10">
    <property type="match status" value="1"/>
</dbReference>
<dbReference type="GO" id="GO:0005615">
    <property type="term" value="C:extracellular space"/>
    <property type="evidence" value="ECO:0007669"/>
    <property type="project" value="UniProtKB-KW"/>
</dbReference>
<feature type="chain" id="PRO_5018596972" description="Interferon gamma" evidence="7">
    <location>
        <begin position="23"/>
        <end position="205"/>
    </location>
</feature>
<keyword evidence="7" id="KW-0732">Signal</keyword>
<proteinExistence type="inferred from homology"/>
<dbReference type="GO" id="GO:0005133">
    <property type="term" value="F:type II interferon receptor binding"/>
    <property type="evidence" value="ECO:0007669"/>
    <property type="project" value="InterPro"/>
</dbReference>
<protein>
    <recommendedName>
        <fullName evidence="10">Interferon gamma</fullName>
    </recommendedName>
</protein>
<evidence type="ECO:0000256" key="4">
    <source>
        <dbReference type="ARBA" id="ARBA00022525"/>
    </source>
</evidence>
<keyword evidence="4" id="KW-0964">Secreted</keyword>
<dbReference type="PANTHER" id="PTHR11419:SF0">
    <property type="entry name" value="INTERFERON GAMMA"/>
    <property type="match status" value="1"/>
</dbReference>
<reference evidence="8" key="1">
    <citation type="submission" date="2025-08" db="UniProtKB">
        <authorList>
            <consortium name="Ensembl"/>
        </authorList>
    </citation>
    <scope>IDENTIFICATION</scope>
</reference>
<dbReference type="SUPFAM" id="SSF47266">
    <property type="entry name" value="4-helical cytokines"/>
    <property type="match status" value="1"/>
</dbReference>
<dbReference type="STRING" id="94237.ENSMMOP00000007799"/>
<evidence type="ECO:0000256" key="5">
    <source>
        <dbReference type="ARBA" id="ARBA00023180"/>
    </source>
</evidence>
<evidence type="ECO:0000313" key="8">
    <source>
        <dbReference type="Ensembl" id="ENSMMOP00000007799.1"/>
    </source>
</evidence>
<evidence type="ECO:0000313" key="9">
    <source>
        <dbReference type="Proteomes" id="UP000261620"/>
    </source>
</evidence>
<organism evidence="8 9">
    <name type="scientific">Mola mola</name>
    <name type="common">Ocean sunfish</name>
    <name type="synonym">Tetraodon mola</name>
    <dbReference type="NCBI Taxonomy" id="94237"/>
    <lineage>
        <taxon>Eukaryota</taxon>
        <taxon>Metazoa</taxon>
        <taxon>Chordata</taxon>
        <taxon>Craniata</taxon>
        <taxon>Vertebrata</taxon>
        <taxon>Euteleostomi</taxon>
        <taxon>Actinopterygii</taxon>
        <taxon>Neopterygii</taxon>
        <taxon>Teleostei</taxon>
        <taxon>Neoteleostei</taxon>
        <taxon>Acanthomorphata</taxon>
        <taxon>Eupercaria</taxon>
        <taxon>Tetraodontiformes</taxon>
        <taxon>Molidae</taxon>
        <taxon>Mola</taxon>
    </lineage>
</organism>
<comment type="subcellular location">
    <subcellularLocation>
        <location evidence="1">Secreted</location>
    </subcellularLocation>
</comment>
<evidence type="ECO:0000256" key="3">
    <source>
        <dbReference type="ARBA" id="ARBA00022514"/>
    </source>
</evidence>
<sequence>MIATVRAVGFLCLWLVVYQVKGSYIPAEMNRTIQNLLHHYKIPASQIFDGKPIFSRESPSSKIEVKKIEKMVYMSSVLDMYEKMFGHMLKQLPTPSPKLAASTGRQAAAGSASDAPTGAGEDVRKQLTYILKKVQDLKRHHYQKQDQFLQKLYSVRHIQIDNFVIQNKALWELPGLYQQASALPDNGVMRRRRRRQAQRKTQLRV</sequence>
<name>A0A3Q3WG76_MOLML</name>
<evidence type="ECO:0000256" key="7">
    <source>
        <dbReference type="SAM" id="SignalP"/>
    </source>
</evidence>
<keyword evidence="9" id="KW-1185">Reference proteome</keyword>
<dbReference type="InterPro" id="IPR002069">
    <property type="entry name" value="Interferon_gamma"/>
</dbReference>
<feature type="signal peptide" evidence="7">
    <location>
        <begin position="1"/>
        <end position="22"/>
    </location>
</feature>
<reference evidence="8" key="2">
    <citation type="submission" date="2025-09" db="UniProtKB">
        <authorList>
            <consortium name="Ensembl"/>
        </authorList>
    </citation>
    <scope>IDENTIFICATION</scope>
</reference>
<dbReference type="GO" id="GO:0006955">
    <property type="term" value="P:immune response"/>
    <property type="evidence" value="ECO:0007669"/>
    <property type="project" value="InterPro"/>
</dbReference>
<dbReference type="PANTHER" id="PTHR11419">
    <property type="entry name" value="INTERFERON GAMMA"/>
    <property type="match status" value="1"/>
</dbReference>
<dbReference type="Ensembl" id="ENSMMOT00000007945.1">
    <property type="protein sequence ID" value="ENSMMOP00000007799.1"/>
    <property type="gene ID" value="ENSMMOG00000006069.1"/>
</dbReference>
<accession>A0A3Q3WG76</accession>
<comment type="similarity">
    <text evidence="2">Belongs to the type II (or gamma) interferon family.</text>
</comment>
<keyword evidence="5" id="KW-0325">Glycoprotein</keyword>
<dbReference type="GO" id="GO:0005125">
    <property type="term" value="F:cytokine activity"/>
    <property type="evidence" value="ECO:0007669"/>
    <property type="project" value="UniProtKB-KW"/>
</dbReference>
<dbReference type="OMA" id="HRYHEQE"/>
<evidence type="ECO:0000256" key="6">
    <source>
        <dbReference type="SAM" id="MobiDB-lite"/>
    </source>
</evidence>
<dbReference type="InterPro" id="IPR009079">
    <property type="entry name" value="4_helix_cytokine-like_core"/>
</dbReference>
<evidence type="ECO:0000256" key="1">
    <source>
        <dbReference type="ARBA" id="ARBA00004613"/>
    </source>
</evidence>
<dbReference type="AlphaFoldDB" id="A0A3Q3WG76"/>
<evidence type="ECO:0000256" key="2">
    <source>
        <dbReference type="ARBA" id="ARBA00007566"/>
    </source>
</evidence>
<evidence type="ECO:0008006" key="10">
    <source>
        <dbReference type="Google" id="ProtNLM"/>
    </source>
</evidence>
<keyword evidence="3" id="KW-0202">Cytokine</keyword>
<dbReference type="Proteomes" id="UP000261620">
    <property type="component" value="Unplaced"/>
</dbReference>